<dbReference type="InterPro" id="IPR015421">
    <property type="entry name" value="PyrdxlP-dep_Trfase_major"/>
</dbReference>
<sequence>MSTHRPLLEHTAAHAASFLDGLQDRPVAASATPAQLREALKRDLPERGCDDTQVIDELVRDSDAGVLASAGGRFFGWVIGGGLPAALAADWLTSTWNHNAALHACRPAAAIIEEITGDWLARLLNLPAQVSFAFTTGAQQAHVTALAAARHQLLGDQGWDVERQGLVGAPGLRVLTSGDEHASIRRAVRLLGLGTNCLRSTGGDEHGRMDLAALERELAEPHGPTIVCLQAGEINTGAFDSFTEACQIAHHHGAWVHVDGAFGLWAGTSDRYRHLLDGIEHADSWTTDGHKWLNVPFDSGLVFVAHPEAHHAAMSTRADYLIHADQHDDAQQPARDEIDWNPEWSRRGRAVPVYAAIRALGRRGIAEMVERCSDHAHRLATGIGALEGAQLLVTPEINQGLVRFLDPEGRHDARTEQVIEVVQRSGQAWFGPTTWNGMRAMRISVVNWRTSDEDVTRAIAAVREALRTTA</sequence>
<name>A0A561U977_9PSEU</name>
<dbReference type="InterPro" id="IPR015422">
    <property type="entry name" value="PyrdxlP-dep_Trfase_small"/>
</dbReference>
<evidence type="ECO:0000256" key="3">
    <source>
        <dbReference type="ARBA" id="ARBA00022793"/>
    </source>
</evidence>
<dbReference type="Pfam" id="PF00282">
    <property type="entry name" value="Pyridoxal_deC"/>
    <property type="match status" value="1"/>
</dbReference>
<dbReference type="EMBL" id="VIWX01000002">
    <property type="protein sequence ID" value="TWF95913.1"/>
    <property type="molecule type" value="Genomic_DNA"/>
</dbReference>
<evidence type="ECO:0000256" key="5">
    <source>
        <dbReference type="ARBA" id="ARBA00023239"/>
    </source>
</evidence>
<dbReference type="SUPFAM" id="SSF53383">
    <property type="entry name" value="PLP-dependent transferases"/>
    <property type="match status" value="1"/>
</dbReference>
<dbReference type="GO" id="GO:0030170">
    <property type="term" value="F:pyridoxal phosphate binding"/>
    <property type="evidence" value="ECO:0007669"/>
    <property type="project" value="InterPro"/>
</dbReference>
<evidence type="ECO:0000256" key="1">
    <source>
        <dbReference type="ARBA" id="ARBA00001933"/>
    </source>
</evidence>
<evidence type="ECO:0000256" key="4">
    <source>
        <dbReference type="ARBA" id="ARBA00022898"/>
    </source>
</evidence>
<dbReference type="InterPro" id="IPR015424">
    <property type="entry name" value="PyrdxlP-dep_Trfase"/>
</dbReference>
<feature type="modified residue" description="N6-(pyridoxal phosphate)lysine" evidence="6">
    <location>
        <position position="291"/>
    </location>
</feature>
<reference evidence="8 9" key="1">
    <citation type="submission" date="2019-06" db="EMBL/GenBank/DDBJ databases">
        <title>Sequencing the genomes of 1000 actinobacteria strains.</title>
        <authorList>
            <person name="Klenk H.-P."/>
        </authorList>
    </citation>
    <scope>NUCLEOTIDE SEQUENCE [LARGE SCALE GENOMIC DNA]</scope>
    <source>
        <strain evidence="8 9">DSM 46699</strain>
    </source>
</reference>
<keyword evidence="9" id="KW-1185">Reference proteome</keyword>
<comment type="similarity">
    <text evidence="2 7">Belongs to the group II decarboxylase family.</text>
</comment>
<accession>A0A561U977</accession>
<organism evidence="8 9">
    <name type="scientific">Saccharopolyspora dendranthemae</name>
    <dbReference type="NCBI Taxonomy" id="1181886"/>
    <lineage>
        <taxon>Bacteria</taxon>
        <taxon>Bacillati</taxon>
        <taxon>Actinomycetota</taxon>
        <taxon>Actinomycetes</taxon>
        <taxon>Pseudonocardiales</taxon>
        <taxon>Pseudonocardiaceae</taxon>
        <taxon>Saccharopolyspora</taxon>
    </lineage>
</organism>
<keyword evidence="5 7" id="KW-0456">Lyase</keyword>
<protein>
    <submittedName>
        <fullName evidence="8">Glutamate/tyrosine decarboxylase-like PLP-dependent enzyme</fullName>
    </submittedName>
</protein>
<dbReference type="Gene3D" id="3.40.640.10">
    <property type="entry name" value="Type I PLP-dependent aspartate aminotransferase-like (Major domain)"/>
    <property type="match status" value="1"/>
</dbReference>
<dbReference type="Gene3D" id="3.90.1150.10">
    <property type="entry name" value="Aspartate Aminotransferase, domain 1"/>
    <property type="match status" value="1"/>
</dbReference>
<keyword evidence="3" id="KW-0210">Decarboxylase</keyword>
<dbReference type="InterPro" id="IPR010977">
    <property type="entry name" value="Aromatic_deC"/>
</dbReference>
<dbReference type="InterPro" id="IPR002129">
    <property type="entry name" value="PyrdxlP-dep_de-COase"/>
</dbReference>
<dbReference type="PANTHER" id="PTHR11999:SF70">
    <property type="entry name" value="MIP05841P"/>
    <property type="match status" value="1"/>
</dbReference>
<dbReference type="AlphaFoldDB" id="A0A561U977"/>
<gene>
    <name evidence="8" type="ORF">FHU35_12913</name>
</gene>
<evidence type="ECO:0000313" key="9">
    <source>
        <dbReference type="Proteomes" id="UP000316184"/>
    </source>
</evidence>
<dbReference type="RefSeq" id="WP_145739201.1">
    <property type="nucleotide sequence ID" value="NZ_VIWX01000002.1"/>
</dbReference>
<evidence type="ECO:0000256" key="2">
    <source>
        <dbReference type="ARBA" id="ARBA00009533"/>
    </source>
</evidence>
<comment type="cofactor">
    <cofactor evidence="1 6 7">
        <name>pyridoxal 5'-phosphate</name>
        <dbReference type="ChEBI" id="CHEBI:597326"/>
    </cofactor>
</comment>
<evidence type="ECO:0000256" key="6">
    <source>
        <dbReference type="PIRSR" id="PIRSR602129-50"/>
    </source>
</evidence>
<dbReference type="PANTHER" id="PTHR11999">
    <property type="entry name" value="GROUP II PYRIDOXAL-5-PHOSPHATE DECARBOXYLASE"/>
    <property type="match status" value="1"/>
</dbReference>
<dbReference type="OrthoDB" id="3335676at2"/>
<comment type="caution">
    <text evidence="8">The sequence shown here is derived from an EMBL/GenBank/DDBJ whole genome shotgun (WGS) entry which is preliminary data.</text>
</comment>
<dbReference type="GO" id="GO:0019752">
    <property type="term" value="P:carboxylic acid metabolic process"/>
    <property type="evidence" value="ECO:0007669"/>
    <property type="project" value="InterPro"/>
</dbReference>
<dbReference type="GO" id="GO:0004058">
    <property type="term" value="F:aromatic-L-amino-acid decarboxylase activity"/>
    <property type="evidence" value="ECO:0007669"/>
    <property type="project" value="UniProtKB-ARBA"/>
</dbReference>
<proteinExistence type="inferred from homology"/>
<evidence type="ECO:0000313" key="8">
    <source>
        <dbReference type="EMBL" id="TWF95913.1"/>
    </source>
</evidence>
<evidence type="ECO:0000256" key="7">
    <source>
        <dbReference type="RuleBase" id="RU000382"/>
    </source>
</evidence>
<keyword evidence="4 6" id="KW-0663">Pyridoxal phosphate</keyword>
<dbReference type="Proteomes" id="UP000316184">
    <property type="component" value="Unassembled WGS sequence"/>
</dbReference>